<evidence type="ECO:0000259" key="7">
    <source>
        <dbReference type="PROSITE" id="PS51698"/>
    </source>
</evidence>
<dbReference type="PROSITE" id="PS50082">
    <property type="entry name" value="WD_REPEATS_2"/>
    <property type="match status" value="1"/>
</dbReference>
<dbReference type="PANTHER" id="PTHR47446:SF3">
    <property type="entry name" value="RING-TYPE E3 UBIQUITIN TRANSFERASE"/>
    <property type="match status" value="1"/>
</dbReference>
<evidence type="ECO:0000256" key="4">
    <source>
        <dbReference type="ARBA" id="ARBA00022679"/>
    </source>
</evidence>
<protein>
    <recommendedName>
        <fullName evidence="3">RING-type E3 ubiquitin transferase</fullName>
        <ecNumber evidence="3">2.3.2.27</ecNumber>
    </recommendedName>
</protein>
<dbReference type="InterPro" id="IPR055566">
    <property type="entry name" value="ARM_LIN"/>
</dbReference>
<comment type="pathway">
    <text evidence="2">Protein modification; protein ubiquitination.</text>
</comment>
<dbReference type="SUPFAM" id="SSF48371">
    <property type="entry name" value="ARM repeat"/>
    <property type="match status" value="2"/>
</dbReference>
<keyword evidence="9" id="KW-1185">Reference proteome</keyword>
<dbReference type="InterPro" id="IPR013083">
    <property type="entry name" value="Znf_RING/FYVE/PHD"/>
</dbReference>
<dbReference type="EMBL" id="CAMGYJ010000002">
    <property type="protein sequence ID" value="CAI0382689.1"/>
    <property type="molecule type" value="Genomic_DNA"/>
</dbReference>
<feature type="repeat" description="WD" evidence="5">
    <location>
        <begin position="1200"/>
        <end position="1234"/>
    </location>
</feature>
<feature type="region of interest" description="Disordered" evidence="6">
    <location>
        <begin position="277"/>
        <end position="430"/>
    </location>
</feature>
<proteinExistence type="predicted"/>
<dbReference type="SMART" id="SM00504">
    <property type="entry name" value="Ubox"/>
    <property type="match status" value="1"/>
</dbReference>
<dbReference type="Gene3D" id="1.25.10.10">
    <property type="entry name" value="Leucine-rich Repeat Variant"/>
    <property type="match status" value="1"/>
</dbReference>
<comment type="catalytic activity">
    <reaction evidence="1">
        <text>S-ubiquitinyl-[E2 ubiquitin-conjugating enzyme]-L-cysteine + [acceptor protein]-L-lysine = [E2 ubiquitin-conjugating enzyme]-L-cysteine + N(6)-ubiquitinyl-[acceptor protein]-L-lysine.</text>
        <dbReference type="EC" id="2.3.2.27"/>
    </reaction>
</comment>
<evidence type="ECO:0000256" key="2">
    <source>
        <dbReference type="ARBA" id="ARBA00004906"/>
    </source>
</evidence>
<sequence>MDQKTISKQLISSVATFITTQLTNKEKRLQHKDHCAERLSAKDGASTNADDQAEVRYSDQAVLANLDWGMEALEEAIGTSNRETKLARLEYAEKLLQVCAMLDCSQTTAGVPNFYLSAWAHLNLAYLWKLRGSSHKALHHVMDMFVIDPFFSRVDFAPELWQELFLPHMGPVAAWYSQGRNKIVMEVVPDSADLSFTADLDQFLNEEFLYSMTPEQIEVVQRLEQVYGESLDENTRAFARYFMECVNFDSSSPPGSRRMVAPPVMPVAEPPVMSHVMRTKNGGQQSTSRPGFSTFLRTESNLLGVREPILEEDEEEEEDLEPETNQKQPGPGRREAGQSAVRSSRPSPGASPRTLSCSSSSSSYSSSPSPNPALRLLRTQTRGSSVSNSSPGSPTIHSDTSFSSPRSDVDGSSQDLRRSGNERNGRIRNMSYETLNNPCFENSSANDLDDGNQSCISIPISDKLSSLRTRPPKDFVCPITGMLFNDPVTLETGQTYERKAIQEWLQTGNATCPITRQPLSANSLPKTNYVLKRLITSWKEQHPDLAHEFSYSETPKASPAPQAKENSQASNPNSARTIKSSENRQRATRFGATATVSDSPTSVLSQAAIDTILNGLKPYISCLCTSDNLQDCESAVVAIARLWKDARGDPTIQIYLSKPTVVNGFVEVLSASLDREVLKLSIFLLSELMFVDESVARTLTNVDSDFDCLAALLKNGLSEAAVLVYQLRPSYAQLSSHDFIPSIVQLIMRKKSKESDDVELVLDPVDASIAMLEVLLTEGDESTRVANATSVISSHGIPALVKCLERAESRNSVVSILFCCMNADKSCRNLIAKRIELSPVLELFHSGADSVKAKCIDFLAELVRLNRRNSCNQILKIIRDEGAFSTMHTFLVYLQMAPMEQQPAIATLLLQLDLLVEPRKMSIYREEAVEALIEALQRKDFASSQMMALDAIVSLSGRLTSTGRSYMESWLLKMAGFDKPYNNLMKAERSMKFDNDYAETMEEEEKATSSWERRVAFVLCNHENGAIFKALAECFKSNSIEMSKSCLVAASWLTHMLSVLPDTGVRDAASKALLDEFVNTLQSGSVEEKIMATLSLKSFVTDPAALQELGKYARCIYKTLRKLKKYSPIISDVLKSLINSSFVDASELWNWSEVVELESCQNGEVLSLVHLKGRLLSSHSDGTIKLWDAGKRVPRVIQEVREHSRAVTCLYLSPGDNKLYSGSLDKTIRVWAIKPEEIHCVQVHDVKEGVYDLTASSKVACFVTQSTGVYNWSGGPRHVNFNKNVRSLAMSGDRLYCACSCYSIQEVDLSKLTSTPFYCGTRKLLGKQSLNSVKIQDGLLFAAGSALDGTAGKLFALSNSRGPASVAGSLSTSFDVKHITVNNDFIITASKWGVIEVWLKERVTKIASMRTNGGGNAKVSCLTTDSDGGMLYAGSSDGKIQVSRLHCPLLLLNNKPLSPDNSKFLENGCHFFFSYIAQSVHRIIRVGFGFAGLGARLKEKDAVLVYKF</sequence>
<dbReference type="Pfam" id="PF23568">
    <property type="entry name" value="ARM_LIN"/>
    <property type="match status" value="1"/>
</dbReference>
<feature type="compositionally biased region" description="Polar residues" evidence="6">
    <location>
        <begin position="564"/>
        <end position="578"/>
    </location>
</feature>
<accession>A0AAV0HDZ8</accession>
<comment type="caution">
    <text evidence="8">The sequence shown here is derived from an EMBL/GenBank/DDBJ whole genome shotgun (WGS) entry which is preliminary data.</text>
</comment>
<dbReference type="InterPro" id="IPR056512">
    <property type="entry name" value="LIN_N"/>
</dbReference>
<dbReference type="Pfam" id="PF00400">
    <property type="entry name" value="WD40"/>
    <property type="match status" value="2"/>
</dbReference>
<feature type="compositionally biased region" description="Low complexity" evidence="6">
    <location>
        <begin position="339"/>
        <end position="368"/>
    </location>
</feature>
<dbReference type="SMART" id="SM00320">
    <property type="entry name" value="WD40"/>
    <property type="match status" value="3"/>
</dbReference>
<keyword evidence="4" id="KW-0808">Transferase</keyword>
<evidence type="ECO:0000256" key="1">
    <source>
        <dbReference type="ARBA" id="ARBA00000900"/>
    </source>
</evidence>
<dbReference type="CDD" id="cd16664">
    <property type="entry name" value="RING-Ubox_PUB"/>
    <property type="match status" value="1"/>
</dbReference>
<evidence type="ECO:0000256" key="5">
    <source>
        <dbReference type="PROSITE-ProRule" id="PRU00221"/>
    </source>
</evidence>
<keyword evidence="5" id="KW-0853">WD repeat</keyword>
<feature type="compositionally biased region" description="Low complexity" evidence="6">
    <location>
        <begin position="383"/>
        <end position="394"/>
    </location>
</feature>
<dbReference type="Pfam" id="PF23628">
    <property type="entry name" value="ARM_LIN_C"/>
    <property type="match status" value="1"/>
</dbReference>
<dbReference type="GO" id="GO:0016567">
    <property type="term" value="P:protein ubiquitination"/>
    <property type="evidence" value="ECO:0007669"/>
    <property type="project" value="InterPro"/>
</dbReference>
<gene>
    <name evidence="8" type="ORF">LITE_LOCUS3652</name>
</gene>
<evidence type="ECO:0000256" key="3">
    <source>
        <dbReference type="ARBA" id="ARBA00012483"/>
    </source>
</evidence>
<name>A0AAV0HDZ8_9ROSI</name>
<dbReference type="InterPro" id="IPR016024">
    <property type="entry name" value="ARM-type_fold"/>
</dbReference>
<dbReference type="Gene3D" id="2.130.10.10">
    <property type="entry name" value="YVTN repeat-like/Quinoprotein amine dehydrogenase"/>
    <property type="match status" value="2"/>
</dbReference>
<dbReference type="Pfam" id="PF04564">
    <property type="entry name" value="U-box"/>
    <property type="match status" value="1"/>
</dbReference>
<feature type="compositionally biased region" description="Acidic residues" evidence="6">
    <location>
        <begin position="310"/>
        <end position="322"/>
    </location>
</feature>
<dbReference type="InterPro" id="IPR045210">
    <property type="entry name" value="RING-Ubox_PUB"/>
</dbReference>
<reference evidence="8" key="1">
    <citation type="submission" date="2022-08" db="EMBL/GenBank/DDBJ databases">
        <authorList>
            <person name="Gutierrez-Valencia J."/>
        </authorList>
    </citation>
    <scope>NUCLEOTIDE SEQUENCE</scope>
</reference>
<dbReference type="InterPro" id="IPR015943">
    <property type="entry name" value="WD40/YVTN_repeat-like_dom_sf"/>
</dbReference>
<dbReference type="InterPro" id="IPR056514">
    <property type="entry name" value="ARM_LIN_2nd"/>
</dbReference>
<dbReference type="PANTHER" id="PTHR47446">
    <property type="entry name" value="RING-TYPE E3 UBIQUITIN TRANSFERASE"/>
    <property type="match status" value="1"/>
</dbReference>
<dbReference type="PROSITE" id="PS50294">
    <property type="entry name" value="WD_REPEATS_REGION"/>
    <property type="match status" value="1"/>
</dbReference>
<dbReference type="Gene3D" id="3.30.40.10">
    <property type="entry name" value="Zinc/RING finger domain, C3HC4 (zinc finger)"/>
    <property type="match status" value="1"/>
</dbReference>
<evidence type="ECO:0000313" key="9">
    <source>
        <dbReference type="Proteomes" id="UP001154282"/>
    </source>
</evidence>
<dbReference type="InterPro" id="IPR052858">
    <property type="entry name" value="E3_ubiquitin-ligase_LIN"/>
</dbReference>
<organism evidence="8 9">
    <name type="scientific">Linum tenue</name>
    <dbReference type="NCBI Taxonomy" id="586396"/>
    <lineage>
        <taxon>Eukaryota</taxon>
        <taxon>Viridiplantae</taxon>
        <taxon>Streptophyta</taxon>
        <taxon>Embryophyta</taxon>
        <taxon>Tracheophyta</taxon>
        <taxon>Spermatophyta</taxon>
        <taxon>Magnoliopsida</taxon>
        <taxon>eudicotyledons</taxon>
        <taxon>Gunneridae</taxon>
        <taxon>Pentapetalae</taxon>
        <taxon>rosids</taxon>
        <taxon>fabids</taxon>
        <taxon>Malpighiales</taxon>
        <taxon>Linaceae</taxon>
        <taxon>Linum</taxon>
    </lineage>
</organism>
<feature type="compositionally biased region" description="Polar residues" evidence="6">
    <location>
        <begin position="281"/>
        <end position="301"/>
    </location>
</feature>
<dbReference type="GO" id="GO:0061630">
    <property type="term" value="F:ubiquitin protein ligase activity"/>
    <property type="evidence" value="ECO:0007669"/>
    <property type="project" value="UniProtKB-EC"/>
</dbReference>
<feature type="domain" description="U-box" evidence="7">
    <location>
        <begin position="470"/>
        <end position="545"/>
    </location>
</feature>
<dbReference type="InterPro" id="IPR001680">
    <property type="entry name" value="WD40_rpt"/>
</dbReference>
<feature type="compositionally biased region" description="Polar residues" evidence="6">
    <location>
        <begin position="395"/>
        <end position="414"/>
    </location>
</feature>
<dbReference type="InterPro" id="IPR036322">
    <property type="entry name" value="WD40_repeat_dom_sf"/>
</dbReference>
<feature type="compositionally biased region" description="Basic and acidic residues" evidence="6">
    <location>
        <begin position="415"/>
        <end position="425"/>
    </location>
</feature>
<dbReference type="Proteomes" id="UP001154282">
    <property type="component" value="Unassembled WGS sequence"/>
</dbReference>
<evidence type="ECO:0000256" key="6">
    <source>
        <dbReference type="SAM" id="MobiDB-lite"/>
    </source>
</evidence>
<evidence type="ECO:0000313" key="8">
    <source>
        <dbReference type="EMBL" id="CAI0382689.1"/>
    </source>
</evidence>
<feature type="region of interest" description="Disordered" evidence="6">
    <location>
        <begin position="552"/>
        <end position="594"/>
    </location>
</feature>
<dbReference type="InterPro" id="IPR003613">
    <property type="entry name" value="Ubox_domain"/>
</dbReference>
<dbReference type="SUPFAM" id="SSF50978">
    <property type="entry name" value="WD40 repeat-like"/>
    <property type="match status" value="1"/>
</dbReference>
<dbReference type="SUPFAM" id="SSF57850">
    <property type="entry name" value="RING/U-box"/>
    <property type="match status" value="1"/>
</dbReference>
<dbReference type="EC" id="2.3.2.27" evidence="3"/>
<dbReference type="PROSITE" id="PS51698">
    <property type="entry name" value="U_BOX"/>
    <property type="match status" value="1"/>
</dbReference>
<dbReference type="InterPro" id="IPR011989">
    <property type="entry name" value="ARM-like"/>
</dbReference>
<dbReference type="Pfam" id="PF23654">
    <property type="entry name" value="ARM_LIN_2nd"/>
    <property type="match status" value="1"/>
</dbReference>